<evidence type="ECO:0000313" key="2">
    <source>
        <dbReference type="Proteomes" id="UP001154282"/>
    </source>
</evidence>
<dbReference type="Proteomes" id="UP001154282">
    <property type="component" value="Unassembled WGS sequence"/>
</dbReference>
<name>A0AAV0LWW0_9ROSI</name>
<keyword evidence="2" id="KW-1185">Reference proteome</keyword>
<proteinExistence type="predicted"/>
<accession>A0AAV0LWW0</accession>
<organism evidence="1 2">
    <name type="scientific">Linum tenue</name>
    <dbReference type="NCBI Taxonomy" id="586396"/>
    <lineage>
        <taxon>Eukaryota</taxon>
        <taxon>Viridiplantae</taxon>
        <taxon>Streptophyta</taxon>
        <taxon>Embryophyta</taxon>
        <taxon>Tracheophyta</taxon>
        <taxon>Spermatophyta</taxon>
        <taxon>Magnoliopsida</taxon>
        <taxon>eudicotyledons</taxon>
        <taxon>Gunneridae</taxon>
        <taxon>Pentapetalae</taxon>
        <taxon>rosids</taxon>
        <taxon>fabids</taxon>
        <taxon>Malpighiales</taxon>
        <taxon>Linaceae</taxon>
        <taxon>Linum</taxon>
    </lineage>
</organism>
<dbReference type="EMBL" id="CAMGYJ010000006">
    <property type="protein sequence ID" value="CAI0438987.1"/>
    <property type="molecule type" value="Genomic_DNA"/>
</dbReference>
<protein>
    <submittedName>
        <fullName evidence="1">Uncharacterized protein</fullName>
    </submittedName>
</protein>
<reference evidence="1" key="1">
    <citation type="submission" date="2022-08" db="EMBL/GenBank/DDBJ databases">
        <authorList>
            <person name="Gutierrez-Valencia J."/>
        </authorList>
    </citation>
    <scope>NUCLEOTIDE SEQUENCE</scope>
</reference>
<sequence length="31" mass="3455">MFHTPRPEVVAPTSMAEKLELGWVPTNESSL</sequence>
<comment type="caution">
    <text evidence="1">The sequence shown here is derived from an EMBL/GenBank/DDBJ whole genome shotgun (WGS) entry which is preliminary data.</text>
</comment>
<dbReference type="AlphaFoldDB" id="A0AAV0LWW0"/>
<gene>
    <name evidence="1" type="ORF">LITE_LOCUS25989</name>
</gene>
<evidence type="ECO:0000313" key="1">
    <source>
        <dbReference type="EMBL" id="CAI0438987.1"/>
    </source>
</evidence>